<dbReference type="PANTHER" id="PTHR43065">
    <property type="entry name" value="SENSOR HISTIDINE KINASE"/>
    <property type="match status" value="1"/>
</dbReference>
<accession>A0A937AJ13</accession>
<dbReference type="PRINTS" id="PR00344">
    <property type="entry name" value="BCTRLSENSOR"/>
</dbReference>
<evidence type="ECO:0000256" key="2">
    <source>
        <dbReference type="ARBA" id="ARBA00012438"/>
    </source>
</evidence>
<keyword evidence="4" id="KW-0547">Nucleotide-binding</keyword>
<evidence type="ECO:0000259" key="9">
    <source>
        <dbReference type="PROSITE" id="PS50109"/>
    </source>
</evidence>
<dbReference type="InterPro" id="IPR004358">
    <property type="entry name" value="Sig_transdc_His_kin-like_C"/>
</dbReference>
<protein>
    <recommendedName>
        <fullName evidence="2">histidine kinase</fullName>
        <ecNumber evidence="2">2.7.13.3</ecNumber>
    </recommendedName>
</protein>
<dbReference type="SUPFAM" id="SSF55874">
    <property type="entry name" value="ATPase domain of HSP90 chaperone/DNA topoisomerase II/histidine kinase"/>
    <property type="match status" value="1"/>
</dbReference>
<dbReference type="InterPro" id="IPR036890">
    <property type="entry name" value="HATPase_C_sf"/>
</dbReference>
<dbReference type="AlphaFoldDB" id="A0A937AJ13"/>
<dbReference type="Pfam" id="PF02518">
    <property type="entry name" value="HATPase_c"/>
    <property type="match status" value="1"/>
</dbReference>
<keyword evidence="11" id="KW-1185">Reference proteome</keyword>
<sequence>MILKHFSIGIIVRLVFVFFVLASISYLLQSTDSYLASIVLGIILVFQFIELYHHVNSVNYKLIRFLESVRYSDFSSSFTADNKMGKSFKALNLAFNEVTDAFKKTRAENEQSLLIVSTVLQNIKTGIIQFDTHGEIGLINSMSKKLLLTPQVRNMDDIKKTQPQVYEKLMNILPGDSDLVVINSSVKLSLNCTVVRMGTKDWKIVSIQNIHTELQQNELEAWQNLTKVLRHEIMNSVTPIATLVGSMTDILKEETQKETNGYVIPEEAHEDMILGLKTIENRSRGLVNFINAYRDYTNIPAPKFTELSAQQLIQYVSKLLKEELSRNNITLELNLPEAEIFLWADEEQIQLILINLIKNARESLNDTMNGLIKIKLFVTEQWNYISVEDNGPGIVPEALERIFIPFFTTKKDGSGIGLALSRQIMQLHKGQLNVDSKLGDYTRFIMQFPKK</sequence>
<evidence type="ECO:0000256" key="5">
    <source>
        <dbReference type="ARBA" id="ARBA00022777"/>
    </source>
</evidence>
<keyword evidence="7" id="KW-0902">Two-component regulatory system</keyword>
<evidence type="ECO:0000256" key="3">
    <source>
        <dbReference type="ARBA" id="ARBA00022679"/>
    </source>
</evidence>
<evidence type="ECO:0000256" key="7">
    <source>
        <dbReference type="ARBA" id="ARBA00023012"/>
    </source>
</evidence>
<dbReference type="GO" id="GO:0004673">
    <property type="term" value="F:protein histidine kinase activity"/>
    <property type="evidence" value="ECO:0007669"/>
    <property type="project" value="UniProtKB-EC"/>
</dbReference>
<gene>
    <name evidence="10" type="ORF">JKP34_17565</name>
</gene>
<evidence type="ECO:0000256" key="6">
    <source>
        <dbReference type="ARBA" id="ARBA00022840"/>
    </source>
</evidence>
<keyword evidence="3" id="KW-0808">Transferase</keyword>
<dbReference type="EC" id="2.7.13.3" evidence="2"/>
<feature type="domain" description="Histidine kinase" evidence="9">
    <location>
        <begin position="228"/>
        <end position="451"/>
    </location>
</feature>
<evidence type="ECO:0000256" key="8">
    <source>
        <dbReference type="SAM" id="Phobius"/>
    </source>
</evidence>
<keyword evidence="5 10" id="KW-0418">Kinase</keyword>
<keyword evidence="8" id="KW-1133">Transmembrane helix</keyword>
<dbReference type="Gene3D" id="3.30.565.10">
    <property type="entry name" value="Histidine kinase-like ATPase, C-terminal domain"/>
    <property type="match status" value="1"/>
</dbReference>
<comment type="caution">
    <text evidence="10">The sequence shown here is derived from an EMBL/GenBank/DDBJ whole genome shotgun (WGS) entry which is preliminary data.</text>
</comment>
<evidence type="ECO:0000256" key="1">
    <source>
        <dbReference type="ARBA" id="ARBA00000085"/>
    </source>
</evidence>
<dbReference type="SMART" id="SM00387">
    <property type="entry name" value="HATPase_c"/>
    <property type="match status" value="1"/>
</dbReference>
<dbReference type="GO" id="GO:0000160">
    <property type="term" value="P:phosphorelay signal transduction system"/>
    <property type="evidence" value="ECO:0007669"/>
    <property type="project" value="UniProtKB-KW"/>
</dbReference>
<reference evidence="10" key="1">
    <citation type="submission" date="2021-01" db="EMBL/GenBank/DDBJ databases">
        <title>Marivirga sp. nov., isolated from intertidal surface sediments.</title>
        <authorList>
            <person name="Zhang M."/>
        </authorList>
    </citation>
    <scope>NUCLEOTIDE SEQUENCE</scope>
    <source>
        <strain evidence="10">SM1354</strain>
    </source>
</reference>
<organism evidence="10 11">
    <name type="scientific">Marivirga atlantica</name>
    <dbReference type="NCBI Taxonomy" id="1548457"/>
    <lineage>
        <taxon>Bacteria</taxon>
        <taxon>Pseudomonadati</taxon>
        <taxon>Bacteroidota</taxon>
        <taxon>Cytophagia</taxon>
        <taxon>Cytophagales</taxon>
        <taxon>Marivirgaceae</taxon>
        <taxon>Marivirga</taxon>
    </lineage>
</organism>
<proteinExistence type="predicted"/>
<feature type="transmembrane region" description="Helical" evidence="8">
    <location>
        <begin position="34"/>
        <end position="52"/>
    </location>
</feature>
<evidence type="ECO:0000313" key="11">
    <source>
        <dbReference type="Proteomes" id="UP000642920"/>
    </source>
</evidence>
<feature type="transmembrane region" description="Helical" evidence="8">
    <location>
        <begin position="7"/>
        <end position="28"/>
    </location>
</feature>
<dbReference type="Proteomes" id="UP000642920">
    <property type="component" value="Unassembled WGS sequence"/>
</dbReference>
<evidence type="ECO:0000313" key="10">
    <source>
        <dbReference type="EMBL" id="MBL0767078.1"/>
    </source>
</evidence>
<keyword evidence="6" id="KW-0067">ATP-binding</keyword>
<dbReference type="PROSITE" id="PS50109">
    <property type="entry name" value="HIS_KIN"/>
    <property type="match status" value="1"/>
</dbReference>
<dbReference type="GO" id="GO:0005524">
    <property type="term" value="F:ATP binding"/>
    <property type="evidence" value="ECO:0007669"/>
    <property type="project" value="UniProtKB-KW"/>
</dbReference>
<keyword evidence="8" id="KW-0472">Membrane</keyword>
<dbReference type="EMBL" id="JAERQG010000006">
    <property type="protein sequence ID" value="MBL0767078.1"/>
    <property type="molecule type" value="Genomic_DNA"/>
</dbReference>
<dbReference type="PANTHER" id="PTHR43065:SF46">
    <property type="entry name" value="C4-DICARBOXYLATE TRANSPORT SENSOR PROTEIN DCTB"/>
    <property type="match status" value="1"/>
</dbReference>
<dbReference type="RefSeq" id="WP_201924445.1">
    <property type="nucleotide sequence ID" value="NZ_JAERQG010000006.1"/>
</dbReference>
<evidence type="ECO:0000256" key="4">
    <source>
        <dbReference type="ARBA" id="ARBA00022741"/>
    </source>
</evidence>
<dbReference type="InterPro" id="IPR003594">
    <property type="entry name" value="HATPase_dom"/>
</dbReference>
<keyword evidence="8" id="KW-0812">Transmembrane</keyword>
<dbReference type="InterPro" id="IPR005467">
    <property type="entry name" value="His_kinase_dom"/>
</dbReference>
<name>A0A937AJ13_9BACT</name>
<comment type="catalytic activity">
    <reaction evidence="1">
        <text>ATP + protein L-histidine = ADP + protein N-phospho-L-histidine.</text>
        <dbReference type="EC" id="2.7.13.3"/>
    </reaction>
</comment>